<evidence type="ECO:0000313" key="2">
    <source>
        <dbReference type="EMBL" id="CAB3692604.1"/>
    </source>
</evidence>
<name>A0A6J5B613_9BURK</name>
<dbReference type="AlphaFoldDB" id="A0A6J5B613"/>
<feature type="region of interest" description="Disordered" evidence="1">
    <location>
        <begin position="34"/>
        <end position="54"/>
    </location>
</feature>
<evidence type="ECO:0000256" key="1">
    <source>
        <dbReference type="SAM" id="MobiDB-lite"/>
    </source>
</evidence>
<gene>
    <name evidence="2" type="ORF">LMG27174_03242</name>
</gene>
<dbReference type="EMBL" id="CADIJZ010000011">
    <property type="protein sequence ID" value="CAB3692604.1"/>
    <property type="molecule type" value="Genomic_DNA"/>
</dbReference>
<reference evidence="2 3" key="1">
    <citation type="submission" date="2020-04" db="EMBL/GenBank/DDBJ databases">
        <authorList>
            <person name="De Canck E."/>
        </authorList>
    </citation>
    <scope>NUCLEOTIDE SEQUENCE [LARGE SCALE GENOMIC DNA]</scope>
    <source>
        <strain evidence="2 3">LMG 27174</strain>
    </source>
</reference>
<feature type="compositionally biased region" description="Polar residues" evidence="1">
    <location>
        <begin position="42"/>
        <end position="54"/>
    </location>
</feature>
<sequence>MIVDCVIASSQSKRRSSCALMNTSTGSLLLFEERRLHEPRGSSHTPDAQSSSVS</sequence>
<protein>
    <submittedName>
        <fullName evidence="2">Uncharacterized protein</fullName>
    </submittedName>
</protein>
<proteinExistence type="predicted"/>
<dbReference type="Proteomes" id="UP000494205">
    <property type="component" value="Unassembled WGS sequence"/>
</dbReference>
<organism evidence="2 3">
    <name type="scientific">Paraburkholderia rhynchosiae</name>
    <dbReference type="NCBI Taxonomy" id="487049"/>
    <lineage>
        <taxon>Bacteria</taxon>
        <taxon>Pseudomonadati</taxon>
        <taxon>Pseudomonadota</taxon>
        <taxon>Betaproteobacteria</taxon>
        <taxon>Burkholderiales</taxon>
        <taxon>Burkholderiaceae</taxon>
        <taxon>Paraburkholderia</taxon>
    </lineage>
</organism>
<accession>A0A6J5B613</accession>
<evidence type="ECO:0000313" key="3">
    <source>
        <dbReference type="Proteomes" id="UP000494205"/>
    </source>
</evidence>